<dbReference type="InterPro" id="IPR036286">
    <property type="entry name" value="LexA/Signal_pep-like_sf"/>
</dbReference>
<comment type="subcellular location">
    <subcellularLocation>
        <location evidence="2">Cell membrane</location>
        <topology evidence="2">Single-pass type II membrane protein</topology>
    </subcellularLocation>
    <subcellularLocation>
        <location evidence="7">Membrane</location>
        <topology evidence="7">Single-pass type II membrane protein</topology>
    </subcellularLocation>
</comment>
<dbReference type="NCBIfam" id="TIGR02227">
    <property type="entry name" value="sigpep_I_bact"/>
    <property type="match status" value="1"/>
</dbReference>
<accession>A0A940PRI2</accession>
<evidence type="ECO:0000256" key="6">
    <source>
        <dbReference type="PIRSR" id="PIRSR600223-1"/>
    </source>
</evidence>
<dbReference type="InterPro" id="IPR000223">
    <property type="entry name" value="Pept_S26A_signal_pept_1"/>
</dbReference>
<keyword evidence="7" id="KW-1133">Transmembrane helix</keyword>
<reference evidence="9" key="1">
    <citation type="submission" date="2021-02" db="EMBL/GenBank/DDBJ databases">
        <title>Sequencing the genomes of 1000 actinobacteria strains.</title>
        <authorList>
            <person name="Klenk H.-P."/>
        </authorList>
    </citation>
    <scope>NUCLEOTIDE SEQUENCE</scope>
    <source>
        <strain evidence="9">DSM 22850</strain>
    </source>
</reference>
<evidence type="ECO:0000256" key="2">
    <source>
        <dbReference type="ARBA" id="ARBA00004401"/>
    </source>
</evidence>
<evidence type="ECO:0000259" key="8">
    <source>
        <dbReference type="Pfam" id="PF10502"/>
    </source>
</evidence>
<comment type="catalytic activity">
    <reaction evidence="1 7">
        <text>Cleavage of hydrophobic, N-terminal signal or leader sequences from secreted and periplasmic proteins.</text>
        <dbReference type="EC" id="3.4.21.89"/>
    </reaction>
</comment>
<dbReference type="PROSITE" id="PS00761">
    <property type="entry name" value="SPASE_I_3"/>
    <property type="match status" value="1"/>
</dbReference>
<name>A0A940PRI2_9MICO</name>
<keyword evidence="7" id="KW-0812">Transmembrane</keyword>
<proteinExistence type="inferred from homology"/>
<dbReference type="EC" id="3.4.21.89" evidence="4 7"/>
<evidence type="ECO:0000256" key="4">
    <source>
        <dbReference type="ARBA" id="ARBA00013208"/>
    </source>
</evidence>
<dbReference type="EMBL" id="JAFIDA010000001">
    <property type="protein sequence ID" value="MBP1324905.1"/>
    <property type="molecule type" value="Genomic_DNA"/>
</dbReference>
<evidence type="ECO:0000256" key="5">
    <source>
        <dbReference type="ARBA" id="ARBA00022801"/>
    </source>
</evidence>
<comment type="similarity">
    <text evidence="3 7">Belongs to the peptidase S26 family.</text>
</comment>
<gene>
    <name evidence="9" type="ORF">JOF28_000137</name>
</gene>
<dbReference type="InterPro" id="IPR019533">
    <property type="entry name" value="Peptidase_S26"/>
</dbReference>
<dbReference type="InterPro" id="IPR019758">
    <property type="entry name" value="Pept_S26A_signal_pept_1_CS"/>
</dbReference>
<dbReference type="Pfam" id="PF10502">
    <property type="entry name" value="Peptidase_S26"/>
    <property type="match status" value="1"/>
</dbReference>
<protein>
    <recommendedName>
        <fullName evidence="4 7">Signal peptidase I</fullName>
        <ecNumber evidence="4 7">3.4.21.89</ecNumber>
    </recommendedName>
</protein>
<dbReference type="PANTHER" id="PTHR43390">
    <property type="entry name" value="SIGNAL PEPTIDASE I"/>
    <property type="match status" value="1"/>
</dbReference>
<evidence type="ECO:0000313" key="9">
    <source>
        <dbReference type="EMBL" id="MBP1324905.1"/>
    </source>
</evidence>
<organism evidence="9 10">
    <name type="scientific">Leucobacter exalbidus</name>
    <dbReference type="NCBI Taxonomy" id="662960"/>
    <lineage>
        <taxon>Bacteria</taxon>
        <taxon>Bacillati</taxon>
        <taxon>Actinomycetota</taxon>
        <taxon>Actinomycetes</taxon>
        <taxon>Micrococcales</taxon>
        <taxon>Microbacteriaceae</taxon>
        <taxon>Leucobacter</taxon>
    </lineage>
</organism>
<evidence type="ECO:0000256" key="3">
    <source>
        <dbReference type="ARBA" id="ARBA00009370"/>
    </source>
</evidence>
<dbReference type="Gene3D" id="2.10.109.10">
    <property type="entry name" value="Umud Fragment, subunit A"/>
    <property type="match status" value="1"/>
</dbReference>
<dbReference type="GO" id="GO:0005886">
    <property type="term" value="C:plasma membrane"/>
    <property type="evidence" value="ECO:0007669"/>
    <property type="project" value="UniProtKB-SubCell"/>
</dbReference>
<evidence type="ECO:0000256" key="7">
    <source>
        <dbReference type="RuleBase" id="RU362042"/>
    </source>
</evidence>
<dbReference type="Proteomes" id="UP000675163">
    <property type="component" value="Unassembled WGS sequence"/>
</dbReference>
<dbReference type="SUPFAM" id="SSF51306">
    <property type="entry name" value="LexA/Signal peptidase"/>
    <property type="match status" value="1"/>
</dbReference>
<feature type="domain" description="Peptidase S26" evidence="8">
    <location>
        <begin position="22"/>
        <end position="214"/>
    </location>
</feature>
<feature type="transmembrane region" description="Helical" evidence="7">
    <location>
        <begin position="20"/>
        <end position="38"/>
    </location>
</feature>
<dbReference type="GO" id="GO:0009003">
    <property type="term" value="F:signal peptidase activity"/>
    <property type="evidence" value="ECO:0007669"/>
    <property type="project" value="UniProtKB-EC"/>
</dbReference>
<feature type="active site" evidence="6">
    <location>
        <position position="121"/>
    </location>
</feature>
<keyword evidence="7" id="KW-0472">Membrane</keyword>
<feature type="active site" evidence="6">
    <location>
        <position position="52"/>
    </location>
</feature>
<keyword evidence="7" id="KW-0645">Protease</keyword>
<dbReference type="RefSeq" id="WP_209704015.1">
    <property type="nucleotide sequence ID" value="NZ_JAFIDA010000001.1"/>
</dbReference>
<sequence length="248" mass="27008">MSEAANQPSKKSRGGGVLGFIRDLLVILVVAFVVSFLLKTFLVRSFYIPSVSMEETLKVNDRILVNQLVPDVISVKRGNIVVFKDPGGWLYPTATQPPKGAEKVLQSVGLAADTSSEYVVKRVIGVGGDRVQCCDAQGRIMVNGVPINEPYIVIPEGETRASKIDFDVTVPEGSVWVMGDNRYQSKDSRYNQDQPGKGFVPLDEVVGRAFVINWPLNHFTWLGVPEGTFTGVEQAKQAGSAAHETVAQ</sequence>
<dbReference type="GO" id="GO:0004252">
    <property type="term" value="F:serine-type endopeptidase activity"/>
    <property type="evidence" value="ECO:0007669"/>
    <property type="project" value="InterPro"/>
</dbReference>
<evidence type="ECO:0000313" key="10">
    <source>
        <dbReference type="Proteomes" id="UP000675163"/>
    </source>
</evidence>
<dbReference type="AlphaFoldDB" id="A0A940PRI2"/>
<keyword evidence="10" id="KW-1185">Reference proteome</keyword>
<dbReference type="CDD" id="cd06530">
    <property type="entry name" value="S26_SPase_I"/>
    <property type="match status" value="1"/>
</dbReference>
<comment type="caution">
    <text evidence="9">The sequence shown here is derived from an EMBL/GenBank/DDBJ whole genome shotgun (WGS) entry which is preliminary data.</text>
</comment>
<dbReference type="GO" id="GO:0006465">
    <property type="term" value="P:signal peptide processing"/>
    <property type="evidence" value="ECO:0007669"/>
    <property type="project" value="InterPro"/>
</dbReference>
<dbReference type="PRINTS" id="PR00727">
    <property type="entry name" value="LEADERPTASE"/>
</dbReference>
<dbReference type="PANTHER" id="PTHR43390:SF1">
    <property type="entry name" value="CHLOROPLAST PROCESSING PEPTIDASE"/>
    <property type="match status" value="1"/>
</dbReference>
<keyword evidence="5 7" id="KW-0378">Hydrolase</keyword>
<evidence type="ECO:0000256" key="1">
    <source>
        <dbReference type="ARBA" id="ARBA00000677"/>
    </source>
</evidence>